<evidence type="ECO:0000313" key="3">
    <source>
        <dbReference type="Proteomes" id="UP000267289"/>
    </source>
</evidence>
<sequence>MADTAASSSGRVSSAEATLADEREVVSAVTPTRHNLTFVHLLGGRSVAFSCWSLTDRPGTVNLRIKYSVLFVCATKGQRWPTWYPNCTSGTRRGLAGLVARLPTLGRHSRRDSRRMAGADPIDRRRARTSIAGNPREIRSRHHKPDAGRGDGYCRSRNVWGNTHAGDRRGRGPRSHRHRTRHPARARRRAPLANRCG</sequence>
<proteinExistence type="predicted"/>
<keyword evidence="3" id="KW-1185">Reference proteome</keyword>
<dbReference type="AlphaFoldDB" id="A0A498Q864"/>
<dbReference type="Proteomes" id="UP000267289">
    <property type="component" value="Unassembled WGS sequence"/>
</dbReference>
<protein>
    <submittedName>
        <fullName evidence="2">Uncharacterized protein</fullName>
    </submittedName>
</protein>
<feature type="region of interest" description="Disordered" evidence="1">
    <location>
        <begin position="108"/>
        <end position="197"/>
    </location>
</feature>
<evidence type="ECO:0000313" key="2">
    <source>
        <dbReference type="EMBL" id="VBA41044.1"/>
    </source>
</evidence>
<evidence type="ECO:0000256" key="1">
    <source>
        <dbReference type="SAM" id="MobiDB-lite"/>
    </source>
</evidence>
<feature type="compositionally biased region" description="Basic residues" evidence="1">
    <location>
        <begin position="171"/>
        <end position="190"/>
    </location>
</feature>
<dbReference type="EMBL" id="UPHQ01000171">
    <property type="protein sequence ID" value="VBA41044.1"/>
    <property type="molecule type" value="Genomic_DNA"/>
</dbReference>
<organism evidence="2 3">
    <name type="scientific">Mycobacterium innocens</name>
    <dbReference type="NCBI Taxonomy" id="2341083"/>
    <lineage>
        <taxon>Bacteria</taxon>
        <taxon>Bacillati</taxon>
        <taxon>Actinomycetota</taxon>
        <taxon>Actinomycetes</taxon>
        <taxon>Mycobacteriales</taxon>
        <taxon>Mycobacteriaceae</taxon>
        <taxon>Mycobacterium</taxon>
    </lineage>
</organism>
<reference evidence="2 3" key="1">
    <citation type="submission" date="2018-09" db="EMBL/GenBank/DDBJ databases">
        <authorList>
            <person name="Tagini F."/>
        </authorList>
    </citation>
    <scope>NUCLEOTIDE SEQUENCE [LARGE SCALE GENOMIC DNA]</scope>
    <source>
        <strain evidence="2 3">MK13</strain>
    </source>
</reference>
<name>A0A498Q864_9MYCO</name>
<feature type="compositionally biased region" description="Basic and acidic residues" evidence="1">
    <location>
        <begin position="114"/>
        <end position="124"/>
    </location>
</feature>
<accession>A0A498Q864</accession>
<feature type="compositionally biased region" description="Basic and acidic residues" evidence="1">
    <location>
        <begin position="145"/>
        <end position="154"/>
    </location>
</feature>
<gene>
    <name evidence="2" type="ORF">LAUMK13_03365</name>
</gene>